<organism evidence="12 13">
    <name type="scientific">Colletotrichum asianum</name>
    <dbReference type="NCBI Taxonomy" id="702518"/>
    <lineage>
        <taxon>Eukaryota</taxon>
        <taxon>Fungi</taxon>
        <taxon>Dikarya</taxon>
        <taxon>Ascomycota</taxon>
        <taxon>Pezizomycotina</taxon>
        <taxon>Sordariomycetes</taxon>
        <taxon>Hypocreomycetidae</taxon>
        <taxon>Glomerellales</taxon>
        <taxon>Glomerellaceae</taxon>
        <taxon>Colletotrichum</taxon>
        <taxon>Colletotrichum gloeosporioides species complex</taxon>
    </lineage>
</organism>
<dbReference type="PROSITE" id="PS50850">
    <property type="entry name" value="MFS"/>
    <property type="match status" value="1"/>
</dbReference>
<keyword evidence="13" id="KW-1185">Reference proteome</keyword>
<feature type="transmembrane region" description="Helical" evidence="10">
    <location>
        <begin position="247"/>
        <end position="270"/>
    </location>
</feature>
<evidence type="ECO:0000256" key="10">
    <source>
        <dbReference type="SAM" id="Phobius"/>
    </source>
</evidence>
<feature type="transmembrane region" description="Helical" evidence="10">
    <location>
        <begin position="396"/>
        <end position="419"/>
    </location>
</feature>
<evidence type="ECO:0000256" key="4">
    <source>
        <dbReference type="ARBA" id="ARBA00022475"/>
    </source>
</evidence>
<accession>A0A8H3ZUC4</accession>
<feature type="transmembrane region" description="Helical" evidence="10">
    <location>
        <begin position="220"/>
        <end position="241"/>
    </location>
</feature>
<dbReference type="InterPro" id="IPR036259">
    <property type="entry name" value="MFS_trans_sf"/>
</dbReference>
<dbReference type="OrthoDB" id="10021397at2759"/>
<dbReference type="SUPFAM" id="SSF103473">
    <property type="entry name" value="MFS general substrate transporter"/>
    <property type="match status" value="1"/>
</dbReference>
<feature type="transmembrane region" description="Helical" evidence="10">
    <location>
        <begin position="96"/>
        <end position="120"/>
    </location>
</feature>
<feature type="transmembrane region" description="Helical" evidence="10">
    <location>
        <begin position="426"/>
        <end position="444"/>
    </location>
</feature>
<comment type="subcellular location">
    <subcellularLocation>
        <location evidence="1">Cell membrane</location>
        <topology evidence="1">Multi-pass membrane protein</topology>
    </subcellularLocation>
</comment>
<dbReference type="Pfam" id="PF07690">
    <property type="entry name" value="MFS_1"/>
    <property type="match status" value="1"/>
</dbReference>
<evidence type="ECO:0000313" key="12">
    <source>
        <dbReference type="EMBL" id="KAF0326696.1"/>
    </source>
</evidence>
<dbReference type="AlphaFoldDB" id="A0A8H3ZUC4"/>
<feature type="transmembrane region" description="Helical" evidence="10">
    <location>
        <begin position="489"/>
        <end position="510"/>
    </location>
</feature>
<evidence type="ECO:0000259" key="11">
    <source>
        <dbReference type="PROSITE" id="PS50850"/>
    </source>
</evidence>
<dbReference type="FunFam" id="1.20.1250.20:FF:000196">
    <property type="entry name" value="MFS toxin efflux pump (AflT)"/>
    <property type="match status" value="1"/>
</dbReference>
<sequence length="594" mass="63963">MFDPKDPSMSPIMESQSFPSSRASTLAPSNGSISDMEKESGTSSAAASIQDLKIERIPLPKTTAADSPLDSTFLNRRTKSSDEVIPDYPTGMKLGLIVLALCLSVFVMALDNSIIATAIPRITDEFNSLNDVGWYGSAYLLTTASFMLLFGKLFTFFSIKWFYLLAIALFELGSLVCGTAPSSIALIVGRAIAGIGGAGIYVGSLIILTYSVPLEKRPIYTSFVSSMWGISNVAGPLLGGLFTDSLSWRWCFLVNLPIGAVTVLVILIFFPDPVRKVAKEGWRTRLIQMDPIGNLLFMPAIICLLLALHWGGVTYSWKSSRIIALLFIFGTAMTSFIYIQYRNQDNATVPPRIFRKRSVWSSAFYAFNLGAAFLLSVYFLPIWFQSVKGASAVNSGVMNLPMLGGVVIFSLVAGALVTLWGYYTPWMILGSMLMAIGYGLISTFKPHTPAGLWIGFQIIAGTGVGFGMQQPLMAVQVVLDAADVPTGTAIIIFSQTIGGAIFVAIGQMAFTNKLVDSVRENVPDIDPATVIASGVTAVRENLTPELLRGIAYAYSDALAQAFLVSAVTASVTIVGALFVEWKSVKGKDVRASIA</sequence>
<evidence type="ECO:0000256" key="1">
    <source>
        <dbReference type="ARBA" id="ARBA00004651"/>
    </source>
</evidence>
<feature type="transmembrane region" description="Helical" evidence="10">
    <location>
        <begin position="557"/>
        <end position="579"/>
    </location>
</feature>
<dbReference type="PANTHER" id="PTHR23501">
    <property type="entry name" value="MAJOR FACILITATOR SUPERFAMILY"/>
    <property type="match status" value="1"/>
</dbReference>
<reference evidence="12 13" key="1">
    <citation type="submission" date="2019-12" db="EMBL/GenBank/DDBJ databases">
        <title>A genome sequence resource for the geographically widespread anthracnose pathogen Colletotrichum asianum.</title>
        <authorList>
            <person name="Meng Y."/>
        </authorList>
    </citation>
    <scope>NUCLEOTIDE SEQUENCE [LARGE SCALE GENOMIC DNA]</scope>
    <source>
        <strain evidence="12 13">ICMP 18580</strain>
    </source>
</reference>
<feature type="transmembrane region" description="Helical" evidence="10">
    <location>
        <begin position="362"/>
        <end position="384"/>
    </location>
</feature>
<feature type="domain" description="Major facilitator superfamily (MFS) profile" evidence="11">
    <location>
        <begin position="97"/>
        <end position="584"/>
    </location>
</feature>
<keyword evidence="3" id="KW-0813">Transport</keyword>
<evidence type="ECO:0000256" key="3">
    <source>
        <dbReference type="ARBA" id="ARBA00022448"/>
    </source>
</evidence>
<evidence type="ECO:0000256" key="9">
    <source>
        <dbReference type="SAM" id="MobiDB-lite"/>
    </source>
</evidence>
<evidence type="ECO:0000256" key="5">
    <source>
        <dbReference type="ARBA" id="ARBA00022692"/>
    </source>
</evidence>
<keyword evidence="8" id="KW-0325">Glycoprotein</keyword>
<feature type="transmembrane region" description="Helical" evidence="10">
    <location>
        <begin position="450"/>
        <end position="468"/>
    </location>
</feature>
<dbReference type="FunFam" id="1.20.1720.10:FF:000012">
    <property type="entry name" value="MFS toxin efflux pump (AflT)"/>
    <property type="match status" value="1"/>
</dbReference>
<dbReference type="PANTHER" id="PTHR23501:SF199">
    <property type="entry name" value="MFS EFFLUX TRANSPORTER INPD-RELATED"/>
    <property type="match status" value="1"/>
</dbReference>
<dbReference type="Gene3D" id="1.20.1250.20">
    <property type="entry name" value="MFS general substrate transporter like domains"/>
    <property type="match status" value="1"/>
</dbReference>
<proteinExistence type="inferred from homology"/>
<dbReference type="Gene3D" id="1.20.1720.10">
    <property type="entry name" value="Multidrug resistance protein D"/>
    <property type="match status" value="1"/>
</dbReference>
<feature type="transmembrane region" description="Helical" evidence="10">
    <location>
        <begin position="187"/>
        <end position="208"/>
    </location>
</feature>
<evidence type="ECO:0000256" key="6">
    <source>
        <dbReference type="ARBA" id="ARBA00022989"/>
    </source>
</evidence>
<dbReference type="InterPro" id="IPR020846">
    <property type="entry name" value="MFS_dom"/>
</dbReference>
<name>A0A8H3ZUC4_9PEZI</name>
<feature type="transmembrane region" description="Helical" evidence="10">
    <location>
        <begin position="322"/>
        <end position="341"/>
    </location>
</feature>
<dbReference type="GO" id="GO:0022857">
    <property type="term" value="F:transmembrane transporter activity"/>
    <property type="evidence" value="ECO:0007669"/>
    <property type="project" value="InterPro"/>
</dbReference>
<feature type="transmembrane region" description="Helical" evidence="10">
    <location>
        <begin position="291"/>
        <end position="310"/>
    </location>
</feature>
<comment type="caution">
    <text evidence="12">The sequence shown here is derived from an EMBL/GenBank/DDBJ whole genome shotgun (WGS) entry which is preliminary data.</text>
</comment>
<keyword evidence="7 10" id="KW-0472">Membrane</keyword>
<dbReference type="EMBL" id="WOWK01000028">
    <property type="protein sequence ID" value="KAF0326696.1"/>
    <property type="molecule type" value="Genomic_DNA"/>
</dbReference>
<keyword evidence="6 10" id="KW-1133">Transmembrane helix</keyword>
<evidence type="ECO:0000256" key="8">
    <source>
        <dbReference type="ARBA" id="ARBA00023180"/>
    </source>
</evidence>
<feature type="region of interest" description="Disordered" evidence="9">
    <location>
        <begin position="1"/>
        <end position="45"/>
    </location>
</feature>
<protein>
    <submittedName>
        <fullName evidence="12">Efflux pump antibiotic resistance</fullName>
    </submittedName>
</protein>
<comment type="similarity">
    <text evidence="2">Belongs to the major facilitator superfamily. TCR/Tet family.</text>
</comment>
<evidence type="ECO:0000256" key="2">
    <source>
        <dbReference type="ARBA" id="ARBA00007520"/>
    </source>
</evidence>
<dbReference type="FunFam" id="1.20.1250.20:FF:000489">
    <property type="entry name" value="MFS general substrate transporter"/>
    <property type="match status" value="1"/>
</dbReference>
<dbReference type="Proteomes" id="UP000434172">
    <property type="component" value="Unassembled WGS sequence"/>
</dbReference>
<dbReference type="InterPro" id="IPR011701">
    <property type="entry name" value="MFS"/>
</dbReference>
<dbReference type="CDD" id="cd17502">
    <property type="entry name" value="MFS_Azr1_MDR_like"/>
    <property type="match status" value="1"/>
</dbReference>
<feature type="transmembrane region" description="Helical" evidence="10">
    <location>
        <begin position="162"/>
        <end position="181"/>
    </location>
</feature>
<dbReference type="GO" id="GO:0005886">
    <property type="term" value="C:plasma membrane"/>
    <property type="evidence" value="ECO:0007669"/>
    <property type="project" value="UniProtKB-SubCell"/>
</dbReference>
<keyword evidence="4" id="KW-1003">Cell membrane</keyword>
<evidence type="ECO:0000313" key="13">
    <source>
        <dbReference type="Proteomes" id="UP000434172"/>
    </source>
</evidence>
<evidence type="ECO:0000256" key="7">
    <source>
        <dbReference type="ARBA" id="ARBA00023136"/>
    </source>
</evidence>
<gene>
    <name evidence="12" type="ORF">GQ607_006036</name>
</gene>
<feature type="compositionally biased region" description="Polar residues" evidence="9">
    <location>
        <begin position="13"/>
        <end position="33"/>
    </location>
</feature>
<keyword evidence="5 10" id="KW-0812">Transmembrane</keyword>
<feature type="transmembrane region" description="Helical" evidence="10">
    <location>
        <begin position="132"/>
        <end position="150"/>
    </location>
</feature>